<evidence type="ECO:0000313" key="2">
    <source>
        <dbReference type="Proteomes" id="UP000245618"/>
    </source>
</evidence>
<accession>A0A2U1JW18</accession>
<dbReference type="Proteomes" id="UP000245618">
    <property type="component" value="Unassembled WGS sequence"/>
</dbReference>
<gene>
    <name evidence="1" type="ORF">DB891_08585</name>
</gene>
<organism evidence="1 2">
    <name type="scientific">Flavobacterium laiguense</name>
    <dbReference type="NCBI Taxonomy" id="2169409"/>
    <lineage>
        <taxon>Bacteria</taxon>
        <taxon>Pseudomonadati</taxon>
        <taxon>Bacteroidota</taxon>
        <taxon>Flavobacteriia</taxon>
        <taxon>Flavobacteriales</taxon>
        <taxon>Flavobacteriaceae</taxon>
        <taxon>Flavobacterium</taxon>
    </lineage>
</organism>
<dbReference type="AlphaFoldDB" id="A0A2U1JW18"/>
<proteinExistence type="predicted"/>
<dbReference type="RefSeq" id="WP_116762542.1">
    <property type="nucleotide sequence ID" value="NZ_QCZH01000007.1"/>
</dbReference>
<name>A0A2U1JW18_9FLAO</name>
<protein>
    <submittedName>
        <fullName evidence="1">Uncharacterized protein</fullName>
    </submittedName>
</protein>
<sequence length="129" mass="15349">MWGHSFYKLLSSKAYFKTNPEFFALYEVRRNSESLCMTNNTVVEIITNKLNLKTIRINTSNDQRHWIITPKKISAYGLKKEKWQLITQLEDNKLTENTEVSIKSWELKSNNYNRYDILKIEVENLTELP</sequence>
<dbReference type="InterPro" id="IPR032287">
    <property type="entry name" value="DUF4838"/>
</dbReference>
<keyword evidence="2" id="KW-1185">Reference proteome</keyword>
<evidence type="ECO:0000313" key="1">
    <source>
        <dbReference type="EMBL" id="PWA09332.1"/>
    </source>
</evidence>
<dbReference type="EMBL" id="QCZH01000007">
    <property type="protein sequence ID" value="PWA09332.1"/>
    <property type="molecule type" value="Genomic_DNA"/>
</dbReference>
<comment type="caution">
    <text evidence="1">The sequence shown here is derived from an EMBL/GenBank/DDBJ whole genome shotgun (WGS) entry which is preliminary data.</text>
</comment>
<reference evidence="1 2" key="1">
    <citation type="submission" date="2018-04" db="EMBL/GenBank/DDBJ databases">
        <title>Flavobacterium sp. nov., isolated from glacier ice.</title>
        <authorList>
            <person name="Liu Q."/>
            <person name="Xin Y.-H."/>
        </authorList>
    </citation>
    <scope>NUCLEOTIDE SEQUENCE [LARGE SCALE GENOMIC DNA]</scope>
    <source>
        <strain evidence="1 2">LB2P30</strain>
    </source>
</reference>
<dbReference type="Pfam" id="PF16126">
    <property type="entry name" value="DUF4838"/>
    <property type="match status" value="1"/>
</dbReference>
<dbReference type="OrthoDB" id="1099022at2"/>